<gene>
    <name evidence="1" type="ORF">B296_00006593</name>
</gene>
<comment type="caution">
    <text evidence="1">The sequence shown here is derived from an EMBL/GenBank/DDBJ whole genome shotgun (WGS) entry which is preliminary data.</text>
</comment>
<proteinExistence type="predicted"/>
<protein>
    <submittedName>
        <fullName evidence="1">Uncharacterized protein</fullName>
    </submittedName>
</protein>
<dbReference type="EMBL" id="AMZH03014243">
    <property type="protein sequence ID" value="RRT47971.1"/>
    <property type="molecule type" value="Genomic_DNA"/>
</dbReference>
<evidence type="ECO:0000313" key="2">
    <source>
        <dbReference type="Proteomes" id="UP000287651"/>
    </source>
</evidence>
<organism evidence="1 2">
    <name type="scientific">Ensete ventricosum</name>
    <name type="common">Abyssinian banana</name>
    <name type="synonym">Musa ensete</name>
    <dbReference type="NCBI Taxonomy" id="4639"/>
    <lineage>
        <taxon>Eukaryota</taxon>
        <taxon>Viridiplantae</taxon>
        <taxon>Streptophyta</taxon>
        <taxon>Embryophyta</taxon>
        <taxon>Tracheophyta</taxon>
        <taxon>Spermatophyta</taxon>
        <taxon>Magnoliopsida</taxon>
        <taxon>Liliopsida</taxon>
        <taxon>Zingiberales</taxon>
        <taxon>Musaceae</taxon>
        <taxon>Ensete</taxon>
    </lineage>
</organism>
<dbReference type="AlphaFoldDB" id="A0A426Y8B4"/>
<accession>A0A426Y8B4</accession>
<sequence>MARDGWTSGISWTCKVNRLTNWERDSSLPWANPKREAVVGFGRALAKKFNSNSFANISNKDIEAGLKRQYQVLAGPLRESLTHQCVGRVIQSNLSVECCDVLCRIAATIIKFEGRESEVGRERFVLYLGGEQGATF</sequence>
<name>A0A426Y8B4_ENSVE</name>
<reference evidence="1 2" key="1">
    <citation type="journal article" date="2014" name="Agronomy (Basel)">
        <title>A Draft Genome Sequence for Ensete ventricosum, the Drought-Tolerant Tree Against Hunger.</title>
        <authorList>
            <person name="Harrison J."/>
            <person name="Moore K.A."/>
            <person name="Paszkiewicz K."/>
            <person name="Jones T."/>
            <person name="Grant M."/>
            <person name="Ambacheew D."/>
            <person name="Muzemil S."/>
            <person name="Studholme D.J."/>
        </authorList>
    </citation>
    <scope>NUCLEOTIDE SEQUENCE [LARGE SCALE GENOMIC DNA]</scope>
</reference>
<dbReference type="Proteomes" id="UP000287651">
    <property type="component" value="Unassembled WGS sequence"/>
</dbReference>
<evidence type="ECO:0000313" key="1">
    <source>
        <dbReference type="EMBL" id="RRT47971.1"/>
    </source>
</evidence>